<comment type="subcellular location">
    <subcellularLocation>
        <location evidence="1 11">Cytoplasm</location>
    </subcellularLocation>
</comment>
<keyword evidence="14" id="KW-1185">Reference proteome</keyword>
<evidence type="ECO:0000256" key="2">
    <source>
        <dbReference type="ARBA" id="ARBA00006597"/>
    </source>
</evidence>
<evidence type="ECO:0000256" key="4">
    <source>
        <dbReference type="ARBA" id="ARBA00022723"/>
    </source>
</evidence>
<feature type="binding site" evidence="11">
    <location>
        <position position="22"/>
    </location>
    <ligand>
        <name>[4Fe-4S] cluster</name>
        <dbReference type="ChEBI" id="CHEBI:49883"/>
    </ligand>
</feature>
<evidence type="ECO:0000259" key="12">
    <source>
        <dbReference type="PROSITE" id="PS51674"/>
    </source>
</evidence>
<comment type="function">
    <text evidence="11">Acts as a transcriptional regulator. Probably redox-responsive. The apo- but not holo-form probably binds DNA.</text>
</comment>
<feature type="binding site" evidence="11">
    <location>
        <position position="60"/>
    </location>
    <ligand>
        <name>[4Fe-4S] cluster</name>
        <dbReference type="ChEBI" id="CHEBI:49883"/>
    </ligand>
</feature>
<evidence type="ECO:0000313" key="14">
    <source>
        <dbReference type="Proteomes" id="UP001500449"/>
    </source>
</evidence>
<comment type="similarity">
    <text evidence="2 11">Belongs to the WhiB family.</text>
</comment>
<keyword evidence="11" id="KW-0963">Cytoplasm</keyword>
<feature type="binding site" evidence="11">
    <location>
        <position position="54"/>
    </location>
    <ligand>
        <name>[4Fe-4S] cluster</name>
        <dbReference type="ChEBI" id="CHEBI:49883"/>
    </ligand>
</feature>
<dbReference type="PANTHER" id="PTHR38839">
    <property type="entry name" value="TRANSCRIPTIONAL REGULATOR WHID-RELATED"/>
    <property type="match status" value="1"/>
</dbReference>
<dbReference type="PROSITE" id="PS51674">
    <property type="entry name" value="4FE4S_WBL"/>
    <property type="match status" value="1"/>
</dbReference>
<dbReference type="HAMAP" id="MF_01479">
    <property type="entry name" value="WhiB"/>
    <property type="match status" value="1"/>
</dbReference>
<reference evidence="13 14" key="1">
    <citation type="journal article" date="2019" name="Int. J. Syst. Evol. Microbiol.">
        <title>The Global Catalogue of Microorganisms (GCM) 10K type strain sequencing project: providing services to taxonomists for standard genome sequencing and annotation.</title>
        <authorList>
            <consortium name="The Broad Institute Genomics Platform"/>
            <consortium name="The Broad Institute Genome Sequencing Center for Infectious Disease"/>
            <person name="Wu L."/>
            <person name="Ma J."/>
        </authorList>
    </citation>
    <scope>NUCLEOTIDE SEQUENCE [LARGE SCALE GENOMIC DNA]</scope>
    <source>
        <strain evidence="13 14">JCM 16009</strain>
    </source>
</reference>
<dbReference type="EMBL" id="BAAAQK010000018">
    <property type="protein sequence ID" value="GAA1860413.1"/>
    <property type="molecule type" value="Genomic_DNA"/>
</dbReference>
<keyword evidence="5 11" id="KW-0408">Iron</keyword>
<evidence type="ECO:0000256" key="5">
    <source>
        <dbReference type="ARBA" id="ARBA00023004"/>
    </source>
</evidence>
<organism evidence="13 14">
    <name type="scientific">Pseudonocardia ailaonensis</name>
    <dbReference type="NCBI Taxonomy" id="367279"/>
    <lineage>
        <taxon>Bacteria</taxon>
        <taxon>Bacillati</taxon>
        <taxon>Actinomycetota</taxon>
        <taxon>Actinomycetes</taxon>
        <taxon>Pseudonocardiales</taxon>
        <taxon>Pseudonocardiaceae</taxon>
        <taxon>Pseudonocardia</taxon>
    </lineage>
</organism>
<evidence type="ECO:0000256" key="9">
    <source>
        <dbReference type="ARBA" id="ARBA00023157"/>
    </source>
</evidence>
<evidence type="ECO:0000256" key="11">
    <source>
        <dbReference type="HAMAP-Rule" id="MF_01479"/>
    </source>
</evidence>
<keyword evidence="3 11" id="KW-0004">4Fe-4S</keyword>
<comment type="cofactor">
    <cofactor evidence="11">
        <name>[4Fe-4S] cluster</name>
        <dbReference type="ChEBI" id="CHEBI:49883"/>
    </cofactor>
    <text evidence="11">Binds 1 [4Fe-4S] cluster per subunit. Following nitrosylation of the [4Fe-4S] cluster binds 1 [4Fe-8(NO)] cluster per subunit.</text>
</comment>
<dbReference type="Pfam" id="PF02467">
    <property type="entry name" value="Whib"/>
    <property type="match status" value="1"/>
</dbReference>
<accession>A0ABN2NAP6</accession>
<evidence type="ECO:0000256" key="10">
    <source>
        <dbReference type="ARBA" id="ARBA00023163"/>
    </source>
</evidence>
<proteinExistence type="inferred from homology"/>
<dbReference type="InterPro" id="IPR003482">
    <property type="entry name" value="Whib"/>
</dbReference>
<sequence>MLERDDVGMPDDTRDWRREAACVGTDPELFFPTAETGPIREAEVLRAKRVCAGCPVRTACLDWALDNLAHGVAGGCTPAERSRMRQKRLRPIEPGAKRLVEIRGLSIARRGELAAAGRRALTAGASRTLVMQAFGVTRRTVDRWAASLGSEGAERAESRSVAGGAR</sequence>
<evidence type="ECO:0000256" key="7">
    <source>
        <dbReference type="ARBA" id="ARBA00023015"/>
    </source>
</evidence>
<keyword evidence="6 11" id="KW-0411">Iron-sulfur</keyword>
<comment type="PTM">
    <text evidence="11">The Fe-S cluster can be nitrosylated by nitric oxide (NO).</text>
</comment>
<keyword evidence="4 11" id="KW-0479">Metal-binding</keyword>
<comment type="caution">
    <text evidence="13">The sequence shown here is derived from an EMBL/GenBank/DDBJ whole genome shotgun (WGS) entry which is preliminary data.</text>
</comment>
<dbReference type="InterPro" id="IPR034768">
    <property type="entry name" value="4FE4S_WBL"/>
</dbReference>
<keyword evidence="9 11" id="KW-1015">Disulfide bond</keyword>
<evidence type="ECO:0000256" key="6">
    <source>
        <dbReference type="ARBA" id="ARBA00023014"/>
    </source>
</evidence>
<evidence type="ECO:0000256" key="3">
    <source>
        <dbReference type="ARBA" id="ARBA00022485"/>
    </source>
</evidence>
<comment type="PTM">
    <text evidence="11">Upon Fe-S cluster removal intramolecular disulfide bonds are formed.</text>
</comment>
<gene>
    <name evidence="11" type="primary">whiB</name>
    <name evidence="13" type="ORF">GCM10009836_45700</name>
</gene>
<protein>
    <recommendedName>
        <fullName evidence="11">Transcriptional regulator WhiB</fullName>
    </recommendedName>
</protein>
<keyword evidence="10 11" id="KW-0804">Transcription</keyword>
<keyword evidence="7 11" id="KW-0805">Transcription regulation</keyword>
<evidence type="ECO:0000256" key="8">
    <source>
        <dbReference type="ARBA" id="ARBA00023125"/>
    </source>
</evidence>
<evidence type="ECO:0000313" key="13">
    <source>
        <dbReference type="EMBL" id="GAA1860413.1"/>
    </source>
</evidence>
<feature type="domain" description="4Fe-4S Wbl-type" evidence="12">
    <location>
        <begin position="21"/>
        <end position="83"/>
    </location>
</feature>
<feature type="binding site" evidence="11">
    <location>
        <position position="51"/>
    </location>
    <ligand>
        <name>[4Fe-4S] cluster</name>
        <dbReference type="ChEBI" id="CHEBI:49883"/>
    </ligand>
</feature>
<keyword evidence="8 11" id="KW-0238">DNA-binding</keyword>
<evidence type="ECO:0000256" key="1">
    <source>
        <dbReference type="ARBA" id="ARBA00004496"/>
    </source>
</evidence>
<dbReference type="Proteomes" id="UP001500449">
    <property type="component" value="Unassembled WGS sequence"/>
</dbReference>
<name>A0ABN2NAP6_9PSEU</name>